<reference evidence="3" key="1">
    <citation type="submission" date="2016-06" db="UniProtKB">
        <authorList>
            <consortium name="WormBaseParasite"/>
        </authorList>
    </citation>
    <scope>IDENTIFICATION</scope>
</reference>
<dbReference type="EMBL" id="UZAK01032964">
    <property type="protein sequence ID" value="VDP33182.1"/>
    <property type="molecule type" value="Genomic_DNA"/>
</dbReference>
<evidence type="ECO:0000313" key="1">
    <source>
        <dbReference type="EMBL" id="VDP33182.1"/>
    </source>
</evidence>
<proteinExistence type="predicted"/>
<dbReference type="AlphaFoldDB" id="A0A183K1P3"/>
<organism evidence="3">
    <name type="scientific">Schistosoma curassoni</name>
    <dbReference type="NCBI Taxonomy" id="6186"/>
    <lineage>
        <taxon>Eukaryota</taxon>
        <taxon>Metazoa</taxon>
        <taxon>Spiralia</taxon>
        <taxon>Lophotrochozoa</taxon>
        <taxon>Platyhelminthes</taxon>
        <taxon>Trematoda</taxon>
        <taxon>Digenea</taxon>
        <taxon>Strigeidida</taxon>
        <taxon>Schistosomatoidea</taxon>
        <taxon>Schistosomatidae</taxon>
        <taxon>Schistosoma</taxon>
    </lineage>
</organism>
<evidence type="ECO:0000313" key="3">
    <source>
        <dbReference type="WBParaSite" id="SCUD_0000890601-mRNA-1"/>
    </source>
</evidence>
<keyword evidence="2" id="KW-1185">Reference proteome</keyword>
<dbReference type="Proteomes" id="UP000279833">
    <property type="component" value="Unassembled WGS sequence"/>
</dbReference>
<evidence type="ECO:0000313" key="2">
    <source>
        <dbReference type="Proteomes" id="UP000279833"/>
    </source>
</evidence>
<protein>
    <submittedName>
        <fullName evidence="3">YolD-like family protein</fullName>
    </submittedName>
</protein>
<gene>
    <name evidence="1" type="ORF">SCUD_LOCUS8906</name>
</gene>
<accession>A0A183K1P3</accession>
<sequence length="69" mass="8022">MANPMKVNERVQITNLKRPNVTEEKRDLQTVSEKLKDDHSDWSLVVYRVKGNDSSEHRTGFGHEIESIK</sequence>
<name>A0A183K1P3_9TREM</name>
<reference evidence="1 2" key="2">
    <citation type="submission" date="2018-11" db="EMBL/GenBank/DDBJ databases">
        <authorList>
            <consortium name="Pathogen Informatics"/>
        </authorList>
    </citation>
    <scope>NUCLEOTIDE SEQUENCE [LARGE SCALE GENOMIC DNA]</scope>
    <source>
        <strain evidence="1">Dakar</strain>
        <strain evidence="2">Dakar, Senegal</strain>
    </source>
</reference>
<dbReference type="WBParaSite" id="SCUD_0000890601-mRNA-1">
    <property type="protein sequence ID" value="SCUD_0000890601-mRNA-1"/>
    <property type="gene ID" value="SCUD_0000890601"/>
</dbReference>